<evidence type="ECO:0008006" key="3">
    <source>
        <dbReference type="Google" id="ProtNLM"/>
    </source>
</evidence>
<accession>A0A1T4M5R1</accession>
<dbReference type="STRING" id="142842.SAMN02745118_01351"/>
<protein>
    <recommendedName>
        <fullName evidence="3">Dodecin domain-containing protein</fullName>
    </recommendedName>
</protein>
<dbReference type="InterPro" id="IPR009923">
    <property type="entry name" value="Dodecin"/>
</dbReference>
<dbReference type="Gene3D" id="3.30.1660.10">
    <property type="entry name" value="Flavin-binding protein dodecin"/>
    <property type="match status" value="1"/>
</dbReference>
<sequence>MAITKIVELVGESKDNWRDAAANAVKEANKTIDEITGVEILNLTADVKDGEIIEYKANVQVAFPVREQRK</sequence>
<dbReference type="SUPFAM" id="SSF89807">
    <property type="entry name" value="Dodecin-like"/>
    <property type="match status" value="1"/>
</dbReference>
<dbReference type="InterPro" id="IPR036694">
    <property type="entry name" value="Dodecin-like_sf"/>
</dbReference>
<dbReference type="Proteomes" id="UP000190625">
    <property type="component" value="Unassembled WGS sequence"/>
</dbReference>
<dbReference type="AlphaFoldDB" id="A0A1T4M5R1"/>
<keyword evidence="2" id="KW-1185">Reference proteome</keyword>
<proteinExistence type="predicted"/>
<dbReference type="Pfam" id="PF07311">
    <property type="entry name" value="Dodecin"/>
    <property type="match status" value="1"/>
</dbReference>
<organism evidence="1 2">
    <name type="scientific">Selenihalanaerobacter shriftii</name>
    <dbReference type="NCBI Taxonomy" id="142842"/>
    <lineage>
        <taxon>Bacteria</taxon>
        <taxon>Bacillati</taxon>
        <taxon>Bacillota</taxon>
        <taxon>Clostridia</taxon>
        <taxon>Halanaerobiales</taxon>
        <taxon>Halobacteroidaceae</taxon>
        <taxon>Selenihalanaerobacter</taxon>
    </lineage>
</organism>
<dbReference type="PANTHER" id="PTHR39324:SF1">
    <property type="entry name" value="CALCIUM DODECIN"/>
    <property type="match status" value="1"/>
</dbReference>
<dbReference type="RefSeq" id="WP_078809832.1">
    <property type="nucleotide sequence ID" value="NZ_FUWM01000010.1"/>
</dbReference>
<dbReference type="EMBL" id="FUWM01000010">
    <property type="protein sequence ID" value="SJZ62262.1"/>
    <property type="molecule type" value="Genomic_DNA"/>
</dbReference>
<dbReference type="InterPro" id="IPR025543">
    <property type="entry name" value="Dodecin-like"/>
</dbReference>
<reference evidence="2" key="1">
    <citation type="submission" date="2017-02" db="EMBL/GenBank/DDBJ databases">
        <authorList>
            <person name="Varghese N."/>
            <person name="Submissions S."/>
        </authorList>
    </citation>
    <scope>NUCLEOTIDE SEQUENCE [LARGE SCALE GENOMIC DNA]</scope>
    <source>
        <strain evidence="2">ATCC BAA-73</strain>
    </source>
</reference>
<evidence type="ECO:0000313" key="2">
    <source>
        <dbReference type="Proteomes" id="UP000190625"/>
    </source>
</evidence>
<dbReference type="OrthoDB" id="1707990at2"/>
<evidence type="ECO:0000313" key="1">
    <source>
        <dbReference type="EMBL" id="SJZ62262.1"/>
    </source>
</evidence>
<dbReference type="PANTHER" id="PTHR39324">
    <property type="entry name" value="CALCIUM DODECIN"/>
    <property type="match status" value="1"/>
</dbReference>
<name>A0A1T4M5R1_9FIRM</name>
<gene>
    <name evidence="1" type="ORF">SAMN02745118_01351</name>
</gene>